<evidence type="ECO:0000313" key="4">
    <source>
        <dbReference type="Proteomes" id="UP000192085"/>
    </source>
</evidence>
<dbReference type="GO" id="GO:0004519">
    <property type="term" value="F:endonuclease activity"/>
    <property type="evidence" value="ECO:0007669"/>
    <property type="project" value="UniProtKB-KW"/>
</dbReference>
<dbReference type="InterPro" id="IPR003615">
    <property type="entry name" value="HNH_nuc"/>
</dbReference>
<dbReference type="Proteomes" id="UP000192085">
    <property type="component" value="Chromosome"/>
</dbReference>
<accession>A0A1V0NG12</accession>
<dbReference type="RefSeq" id="WP_064973532.1">
    <property type="nucleotide sequence ID" value="NZ_CP015897.1"/>
</dbReference>
<evidence type="ECO:0000313" key="3">
    <source>
        <dbReference type="EMBL" id="ARD98866.1"/>
    </source>
</evidence>
<proteinExistence type="predicted"/>
<organism evidence="3 4">
    <name type="scientific">Lactococcus lactis subsp. lactis</name>
    <name type="common">Streptococcus lactis</name>
    <dbReference type="NCBI Taxonomy" id="1360"/>
    <lineage>
        <taxon>Bacteria</taxon>
        <taxon>Bacillati</taxon>
        <taxon>Bacillota</taxon>
        <taxon>Bacilli</taxon>
        <taxon>Lactobacillales</taxon>
        <taxon>Streptococcaceae</taxon>
        <taxon>Lactococcus</taxon>
    </lineage>
</organism>
<dbReference type="Gene3D" id="3.90.75.20">
    <property type="match status" value="1"/>
</dbReference>
<keyword evidence="3" id="KW-0378">Hydrolase</keyword>
<dbReference type="EMBL" id="CP015897">
    <property type="protein sequence ID" value="ARD98866.1"/>
    <property type="molecule type" value="Genomic_DNA"/>
</dbReference>
<feature type="domain" description="HNH nuclease" evidence="2">
    <location>
        <begin position="72"/>
        <end position="114"/>
    </location>
</feature>
<reference evidence="3 4" key="1">
    <citation type="journal article" date="2017" name="BMC Genomics">
        <title>Comparative and functional genomics of the Lactococcus lactis taxon; insights into evolution and niche adaptation.</title>
        <authorList>
            <person name="Kelleher P."/>
            <person name="Bottacini F."/>
            <person name="Mahony J."/>
            <person name="Kilcawley K.N."/>
            <person name="van Sinderen D."/>
        </authorList>
    </citation>
    <scope>NUCLEOTIDE SEQUENCE [LARGE SCALE GENOMIC DNA]</scope>
    <source>
        <strain evidence="3 4">275</strain>
    </source>
</reference>
<sequence length="173" mass="20336">MEEEIWKDIPGYEGKYQASNLGRIKSMSRMIYSKNQSKSFYWNSQERILSPGRRDKCGHISVVLHNPKKSFGVHQLVMLAFEGPVPKGKCVLHSNGNPQDNRLSNLRYNTQSENILDVYRQGSRWKRFNIEDIQEIRFYLFCGFKVTEVARIFDSSHQAISKIKNGDRYKWLR</sequence>
<feature type="domain" description="NUMOD4" evidence="1">
    <location>
        <begin position="4"/>
        <end position="58"/>
    </location>
</feature>
<dbReference type="InterPro" id="IPR044925">
    <property type="entry name" value="His-Me_finger_sf"/>
</dbReference>
<dbReference type="Pfam" id="PF07463">
    <property type="entry name" value="NUMOD4"/>
    <property type="match status" value="1"/>
</dbReference>
<keyword evidence="3" id="KW-0540">Nuclease</keyword>
<dbReference type="InterPro" id="IPR010902">
    <property type="entry name" value="NUMOD4"/>
</dbReference>
<dbReference type="SUPFAM" id="SSF54060">
    <property type="entry name" value="His-Me finger endonucleases"/>
    <property type="match status" value="1"/>
</dbReference>
<keyword evidence="3" id="KW-0255">Endonuclease</keyword>
<gene>
    <name evidence="3" type="ORF">LL275_1236</name>
</gene>
<dbReference type="GO" id="GO:0016788">
    <property type="term" value="F:hydrolase activity, acting on ester bonds"/>
    <property type="evidence" value="ECO:0007669"/>
    <property type="project" value="InterPro"/>
</dbReference>
<protein>
    <submittedName>
        <fullName evidence="3">Phage-related HNH endonuclease family protein</fullName>
    </submittedName>
</protein>
<evidence type="ECO:0000259" key="1">
    <source>
        <dbReference type="Pfam" id="PF07463"/>
    </source>
</evidence>
<evidence type="ECO:0000259" key="2">
    <source>
        <dbReference type="Pfam" id="PF13392"/>
    </source>
</evidence>
<dbReference type="Pfam" id="PF13392">
    <property type="entry name" value="HNH_3"/>
    <property type="match status" value="1"/>
</dbReference>
<name>A0A1V0NG12_LACLL</name>
<dbReference type="AlphaFoldDB" id="A0A1V0NG12"/>